<proteinExistence type="predicted"/>
<evidence type="ECO:0000256" key="2">
    <source>
        <dbReference type="SAM" id="Phobius"/>
    </source>
</evidence>
<gene>
    <name evidence="3" type="ORF">FVE85_7354</name>
</gene>
<feature type="transmembrane region" description="Helical" evidence="2">
    <location>
        <begin position="31"/>
        <end position="52"/>
    </location>
</feature>
<protein>
    <submittedName>
        <fullName evidence="3">Uncharacterized protein</fullName>
    </submittedName>
</protein>
<dbReference type="Proteomes" id="UP000324585">
    <property type="component" value="Unassembled WGS sequence"/>
</dbReference>
<reference evidence="4" key="1">
    <citation type="journal article" date="2019" name="Nat. Commun.">
        <title>Expansion of phycobilisome linker gene families in mesophilic red algae.</title>
        <authorList>
            <person name="Lee J."/>
            <person name="Kim D."/>
            <person name="Bhattacharya D."/>
            <person name="Yoon H.S."/>
        </authorList>
    </citation>
    <scope>NUCLEOTIDE SEQUENCE [LARGE SCALE GENOMIC DNA]</scope>
    <source>
        <strain evidence="4">CCMP 1328</strain>
    </source>
</reference>
<comment type="caution">
    <text evidence="3">The sequence shown here is derived from an EMBL/GenBank/DDBJ whole genome shotgun (WGS) entry which is preliminary data.</text>
</comment>
<evidence type="ECO:0000256" key="1">
    <source>
        <dbReference type="SAM" id="MobiDB-lite"/>
    </source>
</evidence>
<dbReference type="AlphaFoldDB" id="A0A5J4Z6X9"/>
<keyword evidence="2" id="KW-1133">Transmembrane helix</keyword>
<feature type="region of interest" description="Disordered" evidence="1">
    <location>
        <begin position="194"/>
        <end position="219"/>
    </location>
</feature>
<evidence type="ECO:0000313" key="3">
    <source>
        <dbReference type="EMBL" id="KAA8499769.1"/>
    </source>
</evidence>
<keyword evidence="4" id="KW-1185">Reference proteome</keyword>
<feature type="transmembrane region" description="Helical" evidence="2">
    <location>
        <begin position="118"/>
        <end position="138"/>
    </location>
</feature>
<organism evidence="3 4">
    <name type="scientific">Porphyridium purpureum</name>
    <name type="common">Red alga</name>
    <name type="synonym">Porphyridium cruentum</name>
    <dbReference type="NCBI Taxonomy" id="35688"/>
    <lineage>
        <taxon>Eukaryota</taxon>
        <taxon>Rhodophyta</taxon>
        <taxon>Bangiophyceae</taxon>
        <taxon>Porphyridiales</taxon>
        <taxon>Porphyridiaceae</taxon>
        <taxon>Porphyridium</taxon>
    </lineage>
</organism>
<sequence length="219" mass="24574">MEGVCDEKVQLQDVRLFESTIRSLVVDGCTVQTRFCGLFAVMVLVSALHTWLERRILALQALRIYHSYVLYVYNATNADAVPLVLPYGLGELPLRQTQQLDGLTQHVDTHAALLLYRMALWLCTAVLPPTLFICGGVFRATITEPSFFVHKLNRSLSCFHVAYSAPRARLMRIEKAVQTRTWNENLRFRAHLKSSPFSPGERRRSAPGSQQSGSAAGLP</sequence>
<dbReference type="OrthoDB" id="10655323at2759"/>
<dbReference type="EMBL" id="VRMN01000001">
    <property type="protein sequence ID" value="KAA8499769.1"/>
    <property type="molecule type" value="Genomic_DNA"/>
</dbReference>
<name>A0A5J4Z6X9_PORPP</name>
<accession>A0A5J4Z6X9</accession>
<feature type="compositionally biased region" description="Low complexity" evidence="1">
    <location>
        <begin position="206"/>
        <end position="219"/>
    </location>
</feature>
<keyword evidence="2" id="KW-0812">Transmembrane</keyword>
<evidence type="ECO:0000313" key="4">
    <source>
        <dbReference type="Proteomes" id="UP000324585"/>
    </source>
</evidence>
<keyword evidence="2" id="KW-0472">Membrane</keyword>